<feature type="region of interest" description="Disordered" evidence="1">
    <location>
        <begin position="37"/>
        <end position="294"/>
    </location>
</feature>
<feature type="compositionally biased region" description="Low complexity" evidence="1">
    <location>
        <begin position="434"/>
        <end position="443"/>
    </location>
</feature>
<feature type="region of interest" description="Disordered" evidence="1">
    <location>
        <begin position="809"/>
        <end position="841"/>
    </location>
</feature>
<dbReference type="AlphaFoldDB" id="C4JZH4"/>
<evidence type="ECO:0000256" key="1">
    <source>
        <dbReference type="SAM" id="MobiDB-lite"/>
    </source>
</evidence>
<feature type="compositionally biased region" description="Basic and acidic residues" evidence="1">
    <location>
        <begin position="229"/>
        <end position="248"/>
    </location>
</feature>
<keyword evidence="3" id="KW-1185">Reference proteome</keyword>
<feature type="compositionally biased region" description="Polar residues" evidence="1">
    <location>
        <begin position="142"/>
        <end position="164"/>
    </location>
</feature>
<feature type="compositionally biased region" description="Low complexity" evidence="1">
    <location>
        <begin position="472"/>
        <end position="483"/>
    </location>
</feature>
<feature type="compositionally biased region" description="Basic and acidic residues" evidence="1">
    <location>
        <begin position="53"/>
        <end position="63"/>
    </location>
</feature>
<feature type="compositionally biased region" description="Polar residues" evidence="1">
    <location>
        <begin position="386"/>
        <end position="395"/>
    </location>
</feature>
<dbReference type="InParanoid" id="C4JZH4"/>
<feature type="compositionally biased region" description="Polar residues" evidence="1">
    <location>
        <begin position="313"/>
        <end position="335"/>
    </location>
</feature>
<dbReference type="Proteomes" id="UP000002058">
    <property type="component" value="Unassembled WGS sequence"/>
</dbReference>
<feature type="region of interest" description="Disordered" evidence="1">
    <location>
        <begin position="308"/>
        <end position="712"/>
    </location>
</feature>
<gene>
    <name evidence="2" type="ORF">UREG_07575</name>
</gene>
<dbReference type="OMA" id="CCWCGHN"/>
<dbReference type="EMBL" id="CH476619">
    <property type="protein sequence ID" value="EEP82710.1"/>
    <property type="molecule type" value="Genomic_DNA"/>
</dbReference>
<feature type="compositionally biased region" description="Polar residues" evidence="1">
    <location>
        <begin position="200"/>
        <end position="217"/>
    </location>
</feature>
<dbReference type="RefSeq" id="XP_002582802.1">
    <property type="nucleotide sequence ID" value="XM_002582756.1"/>
</dbReference>
<feature type="compositionally biased region" description="Polar residues" evidence="1">
    <location>
        <begin position="122"/>
        <end position="135"/>
    </location>
</feature>
<organism evidence="2 3">
    <name type="scientific">Uncinocarpus reesii (strain UAMH 1704)</name>
    <dbReference type="NCBI Taxonomy" id="336963"/>
    <lineage>
        <taxon>Eukaryota</taxon>
        <taxon>Fungi</taxon>
        <taxon>Dikarya</taxon>
        <taxon>Ascomycota</taxon>
        <taxon>Pezizomycotina</taxon>
        <taxon>Eurotiomycetes</taxon>
        <taxon>Eurotiomycetidae</taxon>
        <taxon>Onygenales</taxon>
        <taxon>Onygenaceae</taxon>
        <taxon>Uncinocarpus</taxon>
    </lineage>
</organism>
<name>C4JZH4_UNCRE</name>
<sequence>MSFRSLSRTPSSKYRDSELVCQKLPTGEYNATIDEVLASNEAGPVPGNSNVAERSKSDAHHSISSDICVSPSWSRAAQKKREKKEQRKKMEKEQKELEKKLKQEAKRASRPESREPRRLQKRPNQVNSSRASSAHSAFPRPSTASSLVSLWTKRTSKASSVNEQSQEEVKKKPRRFSFGGDDSSKGKLRFNVWPRRSTKPQEPSTPDNSTGANSTPLDFQKRSLHTVRKHFDLRASARESKESRHDDAQTVYGQLGPSEMYQDIPSYRDEQAPNRNGESIQVQSSRDRVFPRQQERLSLEALDIAKAGKASGPATQHQSLGSRAISGTTQSQPPNKAQRHIEGPRSKEHQPARNMNSKSLRNAVETARISSTPRRRSPKRSQPVSETSSQHSPAQSAGMEAANTQPNEASPSDSSNAKKLQSPARDDGALNGPDQAQTTLAKATTDKDKPLPSQTPPTRSNGSRPEHPRMPSSYSRDASFRSSPLASPPLVVQGPSDATQSPMDGEQEQRTFVSRGPTKTRRNSFQGYIDSKKLSIPRLLGQSRKGKTGENIDLTKNEDMGRSGPAPIISKSDPATIASLVDTGTTSQSEHSTQNNTASNTDIDSPTSEALNSARASQNSNDIMQKLRSSGGQREKLRKRALSMDVSSGSGSRFSALEKQRLANNDTLPERRILPSKVQAPQDAYSSRLPANTGKKLSTELPKETPIVSPSSGYFRQRSATEYIPTTPSALSLHRGIAASPKNLGSGRAVGQQIAKMFVICCQCKHWHDMTTQAYAKLAFPDGTQDSGRMVTGSLTPLDGLGSPPRIFSESPVGSANSSRTSLGVKEGKAPAKPIGPGNGSKSNLLNHSTTCCWCYHPMTKTCCAGWTTVVTMRERHH</sequence>
<feature type="compositionally biased region" description="Basic and acidic residues" evidence="1">
    <location>
        <begin position="83"/>
        <end position="118"/>
    </location>
</feature>
<feature type="compositionally biased region" description="Basic and acidic residues" evidence="1">
    <location>
        <begin position="339"/>
        <end position="351"/>
    </location>
</feature>
<dbReference type="eggNOG" id="ENOG502SGHJ">
    <property type="taxonomic scope" value="Eukaryota"/>
</dbReference>
<proteinExistence type="predicted"/>
<reference evidence="3" key="1">
    <citation type="journal article" date="2009" name="Genome Res.">
        <title>Comparative genomic analyses of the human fungal pathogens Coccidioides and their relatives.</title>
        <authorList>
            <person name="Sharpton T.J."/>
            <person name="Stajich J.E."/>
            <person name="Rounsley S.D."/>
            <person name="Gardner M.J."/>
            <person name="Wortman J.R."/>
            <person name="Jordar V.S."/>
            <person name="Maiti R."/>
            <person name="Kodira C.D."/>
            <person name="Neafsey D.E."/>
            <person name="Zeng Q."/>
            <person name="Hung C.-Y."/>
            <person name="McMahan C."/>
            <person name="Muszewska A."/>
            <person name="Grynberg M."/>
            <person name="Mandel M.A."/>
            <person name="Kellner E.M."/>
            <person name="Barker B.M."/>
            <person name="Galgiani J.N."/>
            <person name="Orbach M.J."/>
            <person name="Kirkland T.N."/>
            <person name="Cole G.T."/>
            <person name="Henn M.R."/>
            <person name="Birren B.W."/>
            <person name="Taylor J.W."/>
        </authorList>
    </citation>
    <scope>NUCLEOTIDE SEQUENCE [LARGE SCALE GENOMIC DNA]</scope>
    <source>
        <strain evidence="3">UAMH 1704</strain>
    </source>
</reference>
<dbReference type="GeneID" id="8437827"/>
<feature type="compositionally biased region" description="Polar residues" evidence="1">
    <location>
        <begin position="582"/>
        <end position="632"/>
    </location>
</feature>
<feature type="compositionally biased region" description="Polar residues" evidence="1">
    <location>
        <begin position="273"/>
        <end position="284"/>
    </location>
</feature>
<feature type="compositionally biased region" description="Polar residues" evidence="1">
    <location>
        <begin position="812"/>
        <end position="822"/>
    </location>
</feature>
<dbReference type="OrthoDB" id="5386674at2759"/>
<feature type="compositionally biased region" description="Polar residues" evidence="1">
    <location>
        <begin position="402"/>
        <end position="419"/>
    </location>
</feature>
<dbReference type="KEGG" id="ure:UREG_07575"/>
<protein>
    <submittedName>
        <fullName evidence="2">Uncharacterized protein</fullName>
    </submittedName>
</protein>
<dbReference type="HOGENOM" id="CLU_013189_0_0_1"/>
<feature type="compositionally biased region" description="Basic and acidic residues" evidence="1">
    <location>
        <begin position="547"/>
        <end position="561"/>
    </location>
</feature>
<dbReference type="VEuPathDB" id="FungiDB:UREG_07575"/>
<feature type="compositionally biased region" description="Basic and acidic residues" evidence="1">
    <location>
        <begin position="285"/>
        <end position="294"/>
    </location>
</feature>
<feature type="compositionally biased region" description="Polar residues" evidence="1">
    <location>
        <begin position="64"/>
        <end position="73"/>
    </location>
</feature>
<evidence type="ECO:0000313" key="3">
    <source>
        <dbReference type="Proteomes" id="UP000002058"/>
    </source>
</evidence>
<evidence type="ECO:0000313" key="2">
    <source>
        <dbReference type="EMBL" id="EEP82710.1"/>
    </source>
</evidence>
<accession>C4JZH4</accession>